<comment type="caution">
    <text evidence="2">The sequence shown here is derived from an EMBL/GenBank/DDBJ whole genome shotgun (WGS) entry which is preliminary data.</text>
</comment>
<accession>A0A1V9XIS7</accession>
<dbReference type="EMBL" id="MNPL01010076">
    <property type="protein sequence ID" value="OQR73356.1"/>
    <property type="molecule type" value="Genomic_DNA"/>
</dbReference>
<reference evidence="2 3" key="1">
    <citation type="journal article" date="2017" name="Gigascience">
        <title>Draft genome of the honey bee ectoparasitic mite, Tropilaelaps mercedesae, is shaped by the parasitic life history.</title>
        <authorList>
            <person name="Dong X."/>
            <person name="Armstrong S.D."/>
            <person name="Xia D."/>
            <person name="Makepeace B.L."/>
            <person name="Darby A.C."/>
            <person name="Kadowaki T."/>
        </authorList>
    </citation>
    <scope>NUCLEOTIDE SEQUENCE [LARGE SCALE GENOMIC DNA]</scope>
    <source>
        <strain evidence="2">Wuxi-XJTLU</strain>
    </source>
</reference>
<dbReference type="AlphaFoldDB" id="A0A1V9XIS7"/>
<protein>
    <submittedName>
        <fullName evidence="2">Uncharacterized protein</fullName>
    </submittedName>
</protein>
<feature type="region of interest" description="Disordered" evidence="1">
    <location>
        <begin position="15"/>
        <end position="54"/>
    </location>
</feature>
<keyword evidence="3" id="KW-1185">Reference proteome</keyword>
<proteinExistence type="predicted"/>
<evidence type="ECO:0000313" key="3">
    <source>
        <dbReference type="Proteomes" id="UP000192247"/>
    </source>
</evidence>
<evidence type="ECO:0000313" key="2">
    <source>
        <dbReference type="EMBL" id="OQR73356.1"/>
    </source>
</evidence>
<organism evidence="2 3">
    <name type="scientific">Tropilaelaps mercedesae</name>
    <dbReference type="NCBI Taxonomy" id="418985"/>
    <lineage>
        <taxon>Eukaryota</taxon>
        <taxon>Metazoa</taxon>
        <taxon>Ecdysozoa</taxon>
        <taxon>Arthropoda</taxon>
        <taxon>Chelicerata</taxon>
        <taxon>Arachnida</taxon>
        <taxon>Acari</taxon>
        <taxon>Parasitiformes</taxon>
        <taxon>Mesostigmata</taxon>
        <taxon>Gamasina</taxon>
        <taxon>Dermanyssoidea</taxon>
        <taxon>Laelapidae</taxon>
        <taxon>Tropilaelaps</taxon>
    </lineage>
</organism>
<dbReference type="InParanoid" id="A0A1V9XIS7"/>
<dbReference type="Proteomes" id="UP000192247">
    <property type="component" value="Unassembled WGS sequence"/>
</dbReference>
<name>A0A1V9XIS7_9ACAR</name>
<evidence type="ECO:0000256" key="1">
    <source>
        <dbReference type="SAM" id="MobiDB-lite"/>
    </source>
</evidence>
<gene>
    <name evidence="2" type="ORF">BIW11_03598</name>
</gene>
<sequence length="54" mass="5675">MAASNLPDTICQSFKNNPACDSLLPPKGTRPSGKSNSSLSLLAKDMPSNLVEEV</sequence>